<evidence type="ECO:0000256" key="3">
    <source>
        <dbReference type="ARBA" id="ARBA00022692"/>
    </source>
</evidence>
<feature type="transmembrane region" description="Helical" evidence="11">
    <location>
        <begin position="198"/>
        <end position="222"/>
    </location>
</feature>
<dbReference type="EnsemblMetazoa" id="G3467.1">
    <property type="protein sequence ID" value="G3467.1:cds"/>
    <property type="gene ID" value="G3467"/>
</dbReference>
<comment type="subcellular location">
    <subcellularLocation>
        <location evidence="1">Cell membrane</location>
        <topology evidence="1">Multi-pass membrane protein</topology>
    </subcellularLocation>
</comment>
<sequence>MEGNNSSTAVPINATTVQPAATTKVYENAGPVTLLFFFGVVGNVIALSVLCCSSKTHKWRPFYRFVCGLAISDGGGILASYPFAEYRYISKFEYLFPTPLCEYLGFVFMFTLMSSAMIVCCMSFDRFFATFYPFLYNSPTKGLRTNIILAAVWCLSGILSSLHLYGLGSSKNIYPGSWCFLNFIELNSTYPNYRENTIYSYIYASVGVLVVLTTLVINMAVVSFFVRNRLTKKRASKKRDIHVIAFLIVIVTVFTSCWAPLMVNILQHASGSIEGEGFTELTVLRMAVTNSVVDPWIYILFRKEVLMIILRAIERVRGRSLQITHDLSGISETADTKQVSTVMSSTNRTAESQLSDDDGGVFKG</sequence>
<proteinExistence type="predicted"/>
<dbReference type="Pfam" id="PF00001">
    <property type="entry name" value="7tm_1"/>
    <property type="match status" value="1"/>
</dbReference>
<evidence type="ECO:0000256" key="10">
    <source>
        <dbReference type="SAM" id="MobiDB-lite"/>
    </source>
</evidence>
<protein>
    <recommendedName>
        <fullName evidence="12">G-protein coupled receptors family 1 profile domain-containing protein</fullName>
    </recommendedName>
</protein>
<dbReference type="GO" id="GO:0004930">
    <property type="term" value="F:G protein-coupled receptor activity"/>
    <property type="evidence" value="ECO:0007669"/>
    <property type="project" value="UniProtKB-KW"/>
</dbReference>
<evidence type="ECO:0000259" key="12">
    <source>
        <dbReference type="PROSITE" id="PS50262"/>
    </source>
</evidence>
<dbReference type="PANTHER" id="PTHR11866:SF16">
    <property type="entry name" value="PROSTAGLANDIN E2 RECEPTOR EP4 SUBTYPE-LIKE PROTEIN"/>
    <property type="match status" value="1"/>
</dbReference>
<evidence type="ECO:0000256" key="4">
    <source>
        <dbReference type="ARBA" id="ARBA00022989"/>
    </source>
</evidence>
<keyword evidence="4 11" id="KW-1133">Transmembrane helix</keyword>
<feature type="transmembrane region" description="Helical" evidence="11">
    <location>
        <begin position="145"/>
        <end position="165"/>
    </location>
</feature>
<dbReference type="PRINTS" id="PR01788">
    <property type="entry name" value="PROSTANOIDR"/>
</dbReference>
<dbReference type="InterPro" id="IPR017452">
    <property type="entry name" value="GPCR_Rhodpsn_7TM"/>
</dbReference>
<keyword evidence="3 11" id="KW-0812">Transmembrane</keyword>
<keyword evidence="5" id="KW-0297">G-protein coupled receptor</keyword>
<dbReference type="Proteomes" id="UP000005408">
    <property type="component" value="Unassembled WGS sequence"/>
</dbReference>
<dbReference type="GO" id="GO:0005886">
    <property type="term" value="C:plasma membrane"/>
    <property type="evidence" value="ECO:0007669"/>
    <property type="project" value="UniProtKB-SubCell"/>
</dbReference>
<evidence type="ECO:0000313" key="13">
    <source>
        <dbReference type="EnsemblMetazoa" id="G3467.1:cds"/>
    </source>
</evidence>
<dbReference type="OrthoDB" id="10055255at2759"/>
<evidence type="ECO:0000313" key="14">
    <source>
        <dbReference type="Proteomes" id="UP000005408"/>
    </source>
</evidence>
<evidence type="ECO:0000256" key="11">
    <source>
        <dbReference type="SAM" id="Phobius"/>
    </source>
</evidence>
<reference evidence="13" key="1">
    <citation type="submission" date="2022-08" db="UniProtKB">
        <authorList>
            <consortium name="EnsemblMetazoa"/>
        </authorList>
    </citation>
    <scope>IDENTIFICATION</scope>
    <source>
        <strain evidence="13">05x7-T-G4-1.051#20</strain>
    </source>
</reference>
<evidence type="ECO:0000256" key="7">
    <source>
        <dbReference type="ARBA" id="ARBA00023170"/>
    </source>
</evidence>
<feature type="transmembrane region" description="Helical" evidence="11">
    <location>
        <begin position="243"/>
        <end position="263"/>
    </location>
</feature>
<feature type="transmembrane region" description="Helical" evidence="11">
    <location>
        <begin position="103"/>
        <end position="124"/>
    </location>
</feature>
<dbReference type="PANTHER" id="PTHR11866">
    <property type="entry name" value="G-PROTEIN COUPLED RECEPTOR FAMILY 1 MEMBER"/>
    <property type="match status" value="1"/>
</dbReference>
<keyword evidence="6 11" id="KW-0472">Membrane</keyword>
<dbReference type="PROSITE" id="PS50262">
    <property type="entry name" value="G_PROTEIN_RECEP_F1_2"/>
    <property type="match status" value="1"/>
</dbReference>
<dbReference type="EnsemblMetazoa" id="G3467.2">
    <property type="protein sequence ID" value="G3467.2:cds"/>
    <property type="gene ID" value="G3467"/>
</dbReference>
<dbReference type="InterPro" id="IPR000276">
    <property type="entry name" value="GPCR_Rhodpsn"/>
</dbReference>
<dbReference type="GO" id="GO:0007204">
    <property type="term" value="P:positive regulation of cytosolic calcium ion concentration"/>
    <property type="evidence" value="ECO:0007669"/>
    <property type="project" value="TreeGrafter"/>
</dbReference>
<keyword evidence="2" id="KW-1003">Cell membrane</keyword>
<evidence type="ECO:0000256" key="9">
    <source>
        <dbReference type="ARBA" id="ARBA00023224"/>
    </source>
</evidence>
<accession>A0A8W8MUL5</accession>
<feature type="domain" description="G-protein coupled receptors family 1 profile" evidence="12">
    <location>
        <begin position="42"/>
        <end position="298"/>
    </location>
</feature>
<keyword evidence="8" id="KW-0325">Glycoprotein</keyword>
<dbReference type="GO" id="GO:0007189">
    <property type="term" value="P:adenylate cyclase-activating G protein-coupled receptor signaling pathway"/>
    <property type="evidence" value="ECO:0007669"/>
    <property type="project" value="TreeGrafter"/>
</dbReference>
<keyword evidence="7" id="KW-0675">Receptor</keyword>
<evidence type="ECO:0000256" key="1">
    <source>
        <dbReference type="ARBA" id="ARBA00004651"/>
    </source>
</evidence>
<feature type="region of interest" description="Disordered" evidence="10">
    <location>
        <begin position="345"/>
        <end position="364"/>
    </location>
</feature>
<dbReference type="CDD" id="cd14981">
    <property type="entry name" value="7tmA_Prostanoid_R"/>
    <property type="match status" value="1"/>
</dbReference>
<evidence type="ECO:0000256" key="2">
    <source>
        <dbReference type="ARBA" id="ARBA00022475"/>
    </source>
</evidence>
<dbReference type="SUPFAM" id="SSF81321">
    <property type="entry name" value="Family A G protein-coupled receptor-like"/>
    <property type="match status" value="1"/>
</dbReference>
<organism evidence="13 14">
    <name type="scientific">Magallana gigas</name>
    <name type="common">Pacific oyster</name>
    <name type="synonym">Crassostrea gigas</name>
    <dbReference type="NCBI Taxonomy" id="29159"/>
    <lineage>
        <taxon>Eukaryota</taxon>
        <taxon>Metazoa</taxon>
        <taxon>Spiralia</taxon>
        <taxon>Lophotrochozoa</taxon>
        <taxon>Mollusca</taxon>
        <taxon>Bivalvia</taxon>
        <taxon>Autobranchia</taxon>
        <taxon>Pteriomorphia</taxon>
        <taxon>Ostreida</taxon>
        <taxon>Ostreoidea</taxon>
        <taxon>Ostreidae</taxon>
        <taxon>Magallana</taxon>
    </lineage>
</organism>
<keyword evidence="9" id="KW-0807">Transducer</keyword>
<evidence type="ECO:0000256" key="5">
    <source>
        <dbReference type="ARBA" id="ARBA00023040"/>
    </source>
</evidence>
<keyword evidence="14" id="KW-1185">Reference proteome</keyword>
<evidence type="ECO:0000256" key="6">
    <source>
        <dbReference type="ARBA" id="ARBA00023136"/>
    </source>
</evidence>
<feature type="transmembrane region" description="Helical" evidence="11">
    <location>
        <begin position="62"/>
        <end position="83"/>
    </location>
</feature>
<dbReference type="EnsemblMetazoa" id="G3467.3">
    <property type="protein sequence ID" value="G3467.3:cds"/>
    <property type="gene ID" value="G3467"/>
</dbReference>
<evidence type="ECO:0000256" key="8">
    <source>
        <dbReference type="ARBA" id="ARBA00023180"/>
    </source>
</evidence>
<dbReference type="Gene3D" id="1.20.1070.10">
    <property type="entry name" value="Rhodopsin 7-helix transmembrane proteins"/>
    <property type="match status" value="1"/>
</dbReference>
<name>A0A8W8MUL5_MAGGI</name>
<dbReference type="InterPro" id="IPR008365">
    <property type="entry name" value="Prostanoid_rcpt"/>
</dbReference>
<feature type="compositionally biased region" description="Acidic residues" evidence="10">
    <location>
        <begin position="354"/>
        <end position="364"/>
    </location>
</feature>
<dbReference type="PRINTS" id="PR00237">
    <property type="entry name" value="GPCRRHODOPSN"/>
</dbReference>
<feature type="transmembrane region" description="Helical" evidence="11">
    <location>
        <begin position="32"/>
        <end position="50"/>
    </location>
</feature>
<dbReference type="AlphaFoldDB" id="A0A8W8MUL5"/>